<evidence type="ECO:0000313" key="3">
    <source>
        <dbReference type="Proteomes" id="UP000184212"/>
    </source>
</evidence>
<dbReference type="RefSeq" id="WP_073142929.1">
    <property type="nucleotide sequence ID" value="NZ_FQWQ01000006.1"/>
</dbReference>
<evidence type="ECO:0000313" key="2">
    <source>
        <dbReference type="EMBL" id="SHH98733.1"/>
    </source>
</evidence>
<gene>
    <name evidence="2" type="ORF">SAMN04488109_6509</name>
</gene>
<dbReference type="PANTHER" id="PTHR30272:SF1">
    <property type="entry name" value="3-HYDROXYACYL-[ACYL-CARRIER-PROTEIN] DEHYDRATASE"/>
    <property type="match status" value="1"/>
</dbReference>
<dbReference type="InterPro" id="IPR029069">
    <property type="entry name" value="HotDog_dom_sf"/>
</dbReference>
<dbReference type="AlphaFoldDB" id="A0A1M5XHL1"/>
<dbReference type="SUPFAM" id="SSF54637">
    <property type="entry name" value="Thioesterase/thiol ester dehydrase-isomerase"/>
    <property type="match status" value="1"/>
</dbReference>
<evidence type="ECO:0000256" key="1">
    <source>
        <dbReference type="ARBA" id="ARBA00023239"/>
    </source>
</evidence>
<dbReference type="GO" id="GO:0016829">
    <property type="term" value="F:lyase activity"/>
    <property type="evidence" value="ECO:0007669"/>
    <property type="project" value="UniProtKB-KW"/>
</dbReference>
<keyword evidence="1" id="KW-0456">Lyase</keyword>
<accession>A0A1M5XHL1</accession>
<keyword evidence="3" id="KW-1185">Reference proteome</keyword>
<dbReference type="Gene3D" id="3.10.129.10">
    <property type="entry name" value="Hotdog Thioesterase"/>
    <property type="match status" value="1"/>
</dbReference>
<dbReference type="EMBL" id="FQWQ01000006">
    <property type="protein sequence ID" value="SHH98733.1"/>
    <property type="molecule type" value="Genomic_DNA"/>
</dbReference>
<reference evidence="2 3" key="1">
    <citation type="submission" date="2016-11" db="EMBL/GenBank/DDBJ databases">
        <authorList>
            <person name="Jaros S."/>
            <person name="Januszkiewicz K."/>
            <person name="Wedrychowicz H."/>
        </authorList>
    </citation>
    <scope>NUCLEOTIDE SEQUENCE [LARGE SCALE GENOMIC DNA]</scope>
    <source>
        <strain evidence="2 3">DSM 24574</strain>
    </source>
</reference>
<dbReference type="PANTHER" id="PTHR30272">
    <property type="entry name" value="3-HYDROXYACYL-[ACYL-CARRIER-PROTEIN] DEHYDRATASE"/>
    <property type="match status" value="1"/>
</dbReference>
<organism evidence="2 3">
    <name type="scientific">Chryseolinea serpens</name>
    <dbReference type="NCBI Taxonomy" id="947013"/>
    <lineage>
        <taxon>Bacteria</taxon>
        <taxon>Pseudomonadati</taxon>
        <taxon>Bacteroidota</taxon>
        <taxon>Cytophagia</taxon>
        <taxon>Cytophagales</taxon>
        <taxon>Fulvivirgaceae</taxon>
        <taxon>Chryseolinea</taxon>
    </lineage>
</organism>
<dbReference type="Proteomes" id="UP000184212">
    <property type="component" value="Unassembled WGS sequence"/>
</dbReference>
<dbReference type="Pfam" id="PF22817">
    <property type="entry name" value="ApeP-like"/>
    <property type="match status" value="1"/>
</dbReference>
<proteinExistence type="predicted"/>
<name>A0A1M5XHL1_9BACT</name>
<dbReference type="InterPro" id="IPR016776">
    <property type="entry name" value="ApeP-like_dehydratase"/>
</dbReference>
<protein>
    <submittedName>
        <fullName evidence="2">3-hydroxyacyl-[acyl-carrier-protein] dehydratase</fullName>
    </submittedName>
</protein>
<dbReference type="InterPro" id="IPR013114">
    <property type="entry name" value="FabA_FabZ"/>
</dbReference>
<dbReference type="OrthoDB" id="826697at2"/>
<sequence length="136" mass="15149">MKEIENLIPHRNPFLYVDEVLSFSQEEITGIKTFSSADSFLNGSFPEFGFVPGVVLIESLAQCGGAGVKKLGFTDGLFALAAIEFANFFKGLPYEKPFRMIVQNLRLNPKLIKQTGIGYHADEKIVEASWTCVRIQ</sequence>
<dbReference type="STRING" id="947013.SAMN04488109_6509"/>